<feature type="region of interest" description="Disordered" evidence="1">
    <location>
        <begin position="1"/>
        <end position="22"/>
    </location>
</feature>
<proteinExistence type="predicted"/>
<evidence type="ECO:0000313" key="2">
    <source>
        <dbReference type="EMBL" id="CAD7003092.1"/>
    </source>
</evidence>
<gene>
    <name evidence="2" type="ORF">CCAP1982_LOCUS11555</name>
</gene>
<dbReference type="AlphaFoldDB" id="A0A811UV76"/>
<reference evidence="2" key="1">
    <citation type="submission" date="2020-11" db="EMBL/GenBank/DDBJ databases">
        <authorList>
            <person name="Whitehead M."/>
        </authorList>
    </citation>
    <scope>NUCLEOTIDE SEQUENCE</scope>
    <source>
        <strain evidence="2">EGII</strain>
    </source>
</reference>
<comment type="caution">
    <text evidence="2">The sequence shown here is derived from an EMBL/GenBank/DDBJ whole genome shotgun (WGS) entry which is preliminary data.</text>
</comment>
<feature type="compositionally biased region" description="Polar residues" evidence="1">
    <location>
        <begin position="1"/>
        <end position="17"/>
    </location>
</feature>
<keyword evidence="3" id="KW-1185">Reference proteome</keyword>
<sequence length="62" mass="7247">LNSNNTASHEIRSTQATPREMAQNVKIRLERYSRRSANQMAKELILWSSLIRSKRRISYPST</sequence>
<feature type="non-terminal residue" evidence="2">
    <location>
        <position position="1"/>
    </location>
</feature>
<evidence type="ECO:0000256" key="1">
    <source>
        <dbReference type="SAM" id="MobiDB-lite"/>
    </source>
</evidence>
<dbReference type="EMBL" id="CAJHJT010000034">
    <property type="protein sequence ID" value="CAD7003092.1"/>
    <property type="molecule type" value="Genomic_DNA"/>
</dbReference>
<protein>
    <submittedName>
        <fullName evidence="2">(Mediterranean fruit fly) hypothetical protein</fullName>
    </submittedName>
</protein>
<accession>A0A811UV76</accession>
<feature type="non-terminal residue" evidence="2">
    <location>
        <position position="62"/>
    </location>
</feature>
<name>A0A811UV76_CERCA</name>
<dbReference type="Proteomes" id="UP000606786">
    <property type="component" value="Unassembled WGS sequence"/>
</dbReference>
<evidence type="ECO:0000313" key="3">
    <source>
        <dbReference type="Proteomes" id="UP000606786"/>
    </source>
</evidence>
<organism evidence="2 3">
    <name type="scientific">Ceratitis capitata</name>
    <name type="common">Mediterranean fruit fly</name>
    <name type="synonym">Tephritis capitata</name>
    <dbReference type="NCBI Taxonomy" id="7213"/>
    <lineage>
        <taxon>Eukaryota</taxon>
        <taxon>Metazoa</taxon>
        <taxon>Ecdysozoa</taxon>
        <taxon>Arthropoda</taxon>
        <taxon>Hexapoda</taxon>
        <taxon>Insecta</taxon>
        <taxon>Pterygota</taxon>
        <taxon>Neoptera</taxon>
        <taxon>Endopterygota</taxon>
        <taxon>Diptera</taxon>
        <taxon>Brachycera</taxon>
        <taxon>Muscomorpha</taxon>
        <taxon>Tephritoidea</taxon>
        <taxon>Tephritidae</taxon>
        <taxon>Ceratitis</taxon>
        <taxon>Ceratitis</taxon>
    </lineage>
</organism>